<dbReference type="GO" id="GO:0006264">
    <property type="term" value="P:mitochondrial DNA replication"/>
    <property type="evidence" value="ECO:0007669"/>
    <property type="project" value="TreeGrafter"/>
</dbReference>
<evidence type="ECO:0000256" key="2">
    <source>
        <dbReference type="PROSITE-ProRule" id="PRU00252"/>
    </source>
</evidence>
<dbReference type="Proteomes" id="UP001152484">
    <property type="component" value="Unassembled WGS sequence"/>
</dbReference>
<sequence length="275" mass="32055">MIITVSRTRLPTLLRIAASHESFSRLRLLFSISAATQRARNFFSDDTHSEESAVYKHTLKFQKPSTIPHTPKIHNSVSCIGTVDFPLERINTPSGSFGVHTFLSVSTSILFKPSFKIKLKMWDNVAELLMKHLKQNDLIYVWGHLFSFAMDGPAGNPRVFHEVIVKEFNFVTRLDKASTCQENKKTEFSAEDRQEMRRSRLHLWQVFFSNPDEWWDNRRQKVNYKGPDFKHKHTGEALWLKQDDPPWVRRQLELQDSKSVDTDSGNLQVYPLTYE</sequence>
<dbReference type="PANTHER" id="PTHR10302">
    <property type="entry name" value="SINGLE-STRANDED DNA-BINDING PROTEIN"/>
    <property type="match status" value="1"/>
</dbReference>
<reference evidence="3" key="1">
    <citation type="submission" date="2022-07" db="EMBL/GenBank/DDBJ databases">
        <authorList>
            <person name="Macas J."/>
            <person name="Novak P."/>
            <person name="Neumann P."/>
        </authorList>
    </citation>
    <scope>NUCLEOTIDE SEQUENCE</scope>
</reference>
<dbReference type="Gene3D" id="2.40.50.140">
    <property type="entry name" value="Nucleic acid-binding proteins"/>
    <property type="match status" value="1"/>
</dbReference>
<evidence type="ECO:0000313" key="4">
    <source>
        <dbReference type="Proteomes" id="UP001152484"/>
    </source>
</evidence>
<keyword evidence="1 2" id="KW-0238">DNA-binding</keyword>
<evidence type="ECO:0008006" key="5">
    <source>
        <dbReference type="Google" id="ProtNLM"/>
    </source>
</evidence>
<dbReference type="GO" id="GO:0042645">
    <property type="term" value="C:mitochondrial nucleoid"/>
    <property type="evidence" value="ECO:0007669"/>
    <property type="project" value="TreeGrafter"/>
</dbReference>
<organism evidence="3 4">
    <name type="scientific">Cuscuta europaea</name>
    <name type="common">European dodder</name>
    <dbReference type="NCBI Taxonomy" id="41803"/>
    <lineage>
        <taxon>Eukaryota</taxon>
        <taxon>Viridiplantae</taxon>
        <taxon>Streptophyta</taxon>
        <taxon>Embryophyta</taxon>
        <taxon>Tracheophyta</taxon>
        <taxon>Spermatophyta</taxon>
        <taxon>Magnoliopsida</taxon>
        <taxon>eudicotyledons</taxon>
        <taxon>Gunneridae</taxon>
        <taxon>Pentapetalae</taxon>
        <taxon>asterids</taxon>
        <taxon>lamiids</taxon>
        <taxon>Solanales</taxon>
        <taxon>Convolvulaceae</taxon>
        <taxon>Cuscuteae</taxon>
        <taxon>Cuscuta</taxon>
        <taxon>Cuscuta subgen. Cuscuta</taxon>
    </lineage>
</organism>
<dbReference type="EMBL" id="CAMAPE010000002">
    <property type="protein sequence ID" value="CAH9054234.1"/>
    <property type="molecule type" value="Genomic_DNA"/>
</dbReference>
<dbReference type="PANTHER" id="PTHR10302:SF18">
    <property type="entry name" value="PROTEIN OSB1, MITOCHONDRIAL"/>
    <property type="match status" value="1"/>
</dbReference>
<dbReference type="SUPFAM" id="SSF50249">
    <property type="entry name" value="Nucleic acid-binding proteins"/>
    <property type="match status" value="1"/>
</dbReference>
<accession>A0A9P0YGW0</accession>
<evidence type="ECO:0000313" key="3">
    <source>
        <dbReference type="EMBL" id="CAH9054234.1"/>
    </source>
</evidence>
<proteinExistence type="predicted"/>
<dbReference type="GO" id="GO:0003697">
    <property type="term" value="F:single-stranded DNA binding"/>
    <property type="evidence" value="ECO:0007669"/>
    <property type="project" value="InterPro"/>
</dbReference>
<name>A0A9P0YGW0_CUSEU</name>
<dbReference type="AlphaFoldDB" id="A0A9P0YGW0"/>
<keyword evidence="4" id="KW-1185">Reference proteome</keyword>
<protein>
    <recommendedName>
        <fullName evidence="5">Protein OSB1, mitochondrial</fullName>
    </recommendedName>
</protein>
<dbReference type="InterPro" id="IPR000424">
    <property type="entry name" value="Primosome_PriB/ssb"/>
</dbReference>
<evidence type="ECO:0000256" key="1">
    <source>
        <dbReference type="ARBA" id="ARBA00023125"/>
    </source>
</evidence>
<dbReference type="InterPro" id="IPR011344">
    <property type="entry name" value="ssDNA-bd"/>
</dbReference>
<dbReference type="InterPro" id="IPR012340">
    <property type="entry name" value="NA-bd_OB-fold"/>
</dbReference>
<gene>
    <name evidence="3" type="ORF">CEURO_LOCUS621</name>
</gene>
<dbReference type="OrthoDB" id="1078367at2759"/>
<dbReference type="PROSITE" id="PS50935">
    <property type="entry name" value="SSB"/>
    <property type="match status" value="1"/>
</dbReference>
<comment type="caution">
    <text evidence="3">The sequence shown here is derived from an EMBL/GenBank/DDBJ whole genome shotgun (WGS) entry which is preliminary data.</text>
</comment>